<dbReference type="RefSeq" id="WP_132572267.1">
    <property type="nucleotide sequence ID" value="NZ_CBCSGL010000011.1"/>
</dbReference>
<organism evidence="3 4">
    <name type="scientific">Roseateles saccharophilus</name>
    <name type="common">Pseudomonas saccharophila</name>
    <dbReference type="NCBI Taxonomy" id="304"/>
    <lineage>
        <taxon>Bacteria</taxon>
        <taxon>Pseudomonadati</taxon>
        <taxon>Pseudomonadota</taxon>
        <taxon>Betaproteobacteria</taxon>
        <taxon>Burkholderiales</taxon>
        <taxon>Sphaerotilaceae</taxon>
        <taxon>Roseateles</taxon>
    </lineage>
</organism>
<comment type="caution">
    <text evidence="3">The sequence shown here is derived from an EMBL/GenBank/DDBJ whole genome shotgun (WGS) entry which is preliminary data.</text>
</comment>
<dbReference type="InterPro" id="IPR036188">
    <property type="entry name" value="FAD/NAD-bd_sf"/>
</dbReference>
<dbReference type="PANTHER" id="PTHR43747:SF4">
    <property type="entry name" value="FLAVIN-DEPENDENT TRYPTOPHAN HALOGENASE"/>
    <property type="match status" value="1"/>
</dbReference>
<dbReference type="InterPro" id="IPR033856">
    <property type="entry name" value="Trp_halogen"/>
</dbReference>
<name>A0A4R3UYN9_ROSSA</name>
<feature type="binding site" evidence="2">
    <location>
        <position position="343"/>
    </location>
    <ligand>
        <name>FAD</name>
        <dbReference type="ChEBI" id="CHEBI:57692"/>
    </ligand>
</feature>
<dbReference type="SUPFAM" id="SSF51905">
    <property type="entry name" value="FAD/NAD(P)-binding domain"/>
    <property type="match status" value="1"/>
</dbReference>
<dbReference type="Proteomes" id="UP000295110">
    <property type="component" value="Unassembled WGS sequence"/>
</dbReference>
<keyword evidence="2" id="KW-0274">FAD</keyword>
<dbReference type="GO" id="GO:0004497">
    <property type="term" value="F:monooxygenase activity"/>
    <property type="evidence" value="ECO:0007669"/>
    <property type="project" value="InterPro"/>
</dbReference>
<evidence type="ECO:0000313" key="4">
    <source>
        <dbReference type="Proteomes" id="UP000295110"/>
    </source>
</evidence>
<feature type="binding site" evidence="2">
    <location>
        <position position="192"/>
    </location>
    <ligand>
        <name>FAD</name>
        <dbReference type="ChEBI" id="CHEBI:57692"/>
    </ligand>
</feature>
<dbReference type="InterPro" id="IPR050816">
    <property type="entry name" value="Flavin-dep_Halogenase_NPB"/>
</dbReference>
<dbReference type="OrthoDB" id="8868802at2"/>
<dbReference type="PIRSF" id="PIRSF011396">
    <property type="entry name" value="Trp_halogenase"/>
    <property type="match status" value="1"/>
</dbReference>
<evidence type="ECO:0000313" key="3">
    <source>
        <dbReference type="EMBL" id="TCU96201.1"/>
    </source>
</evidence>
<keyword evidence="4" id="KW-1185">Reference proteome</keyword>
<proteinExistence type="predicted"/>
<dbReference type="Gene3D" id="3.50.50.60">
    <property type="entry name" value="FAD/NAD(P)-binding domain"/>
    <property type="match status" value="1"/>
</dbReference>
<feature type="binding site" evidence="2">
    <location>
        <position position="82"/>
    </location>
    <ligand>
        <name>7-chloro-L-tryptophan</name>
        <dbReference type="ChEBI" id="CHEBI:58713"/>
    </ligand>
</feature>
<keyword evidence="2" id="KW-0285">Flavoprotein</keyword>
<protein>
    <submittedName>
        <fullName evidence="3">Tryptophan halogenase</fullName>
    </submittedName>
</protein>
<feature type="binding site" evidence="2">
    <location>
        <begin position="13"/>
        <end position="16"/>
    </location>
    <ligand>
        <name>FAD</name>
        <dbReference type="ChEBI" id="CHEBI:57692"/>
    </ligand>
</feature>
<evidence type="ECO:0000256" key="1">
    <source>
        <dbReference type="PIRSR" id="PIRSR011396-1"/>
    </source>
</evidence>
<evidence type="ECO:0000256" key="2">
    <source>
        <dbReference type="PIRSR" id="PIRSR011396-2"/>
    </source>
</evidence>
<dbReference type="Pfam" id="PF04820">
    <property type="entry name" value="Trp_halogenase"/>
    <property type="match status" value="1"/>
</dbReference>
<dbReference type="AlphaFoldDB" id="A0A4R3UYN9"/>
<gene>
    <name evidence="3" type="ORF">EV671_101479</name>
</gene>
<feature type="active site" evidence="1">
    <location>
        <position position="82"/>
    </location>
</feature>
<feature type="binding site" evidence="2">
    <location>
        <position position="352"/>
    </location>
    <ligand>
        <name>L-tryptophan</name>
        <dbReference type="ChEBI" id="CHEBI:57912"/>
    </ligand>
</feature>
<dbReference type="EMBL" id="SMBU01000014">
    <property type="protein sequence ID" value="TCU96201.1"/>
    <property type="molecule type" value="Genomic_DNA"/>
</dbReference>
<accession>A0A4R3UYN9</accession>
<reference evidence="3 4" key="1">
    <citation type="submission" date="2019-03" db="EMBL/GenBank/DDBJ databases">
        <title>Genomic Encyclopedia of Type Strains, Phase IV (KMG-IV): sequencing the most valuable type-strain genomes for metagenomic binning, comparative biology and taxonomic classification.</title>
        <authorList>
            <person name="Goeker M."/>
        </authorList>
    </citation>
    <scope>NUCLEOTIDE SEQUENCE [LARGE SCALE GENOMIC DNA]</scope>
    <source>
        <strain evidence="3 4">DSM 654</strain>
    </source>
</reference>
<dbReference type="InterPro" id="IPR006905">
    <property type="entry name" value="Flavin_halogenase"/>
</dbReference>
<keyword evidence="2" id="KW-0547">Nucleotide-binding</keyword>
<dbReference type="PANTHER" id="PTHR43747">
    <property type="entry name" value="FAD-BINDING PROTEIN"/>
    <property type="match status" value="1"/>
</dbReference>
<dbReference type="GO" id="GO:0000166">
    <property type="term" value="F:nucleotide binding"/>
    <property type="evidence" value="ECO:0007669"/>
    <property type="project" value="UniProtKB-KW"/>
</dbReference>
<sequence>MSTTQRRILIVGGGTAGWLTAAYLAKALRLGERSHLEVTVLESPDIGVIGVGEGTFPTIRTTLQFLGIDEARFIRETAATLKQGIRFVDWARTPVGGESRHFFHPFEAPFYAEGLNLVPYWLLQDEATRLPFAQALTIQQRVAEAQRAPRRAHEAPYTAPLNYAYHFDALKLARLLAEHARQLGVRHLQGTVTQAGLDATGAIAHVDTPELGRLQADLYIDCTGFRAELIGRALGAQLKSARGILFADRALACKLPVNADDAVMESCTIATAHEAGWIWDIGLNGARGLGCVYSSDHLGDDRAAEILRRHAGAGAGEVALRSIPFAPGYRERQWVKNCVAVGLSAGFLEPLESTGLVLIEAAVGMIAEMVPHSGPMEAPARRFNELMTARFENIINFLKLHYCLSGRREPFWRDNAAPATIPERLAELLEQWRLRPPGRFDFGLDTETFAFFNYQYILYGMGFSTDLGAGRADFTQVEEANRLFAKIQRFTERALVDLPSHSALIRQLTGAPLR</sequence>